<dbReference type="InterPro" id="IPR002182">
    <property type="entry name" value="NB-ARC"/>
</dbReference>
<feature type="domain" description="NB-ARC" evidence="3">
    <location>
        <begin position="119"/>
        <end position="157"/>
    </location>
</feature>
<organism evidence="4 5">
    <name type="scientific">Streptomyces carminius</name>
    <dbReference type="NCBI Taxonomy" id="2665496"/>
    <lineage>
        <taxon>Bacteria</taxon>
        <taxon>Bacillati</taxon>
        <taxon>Actinomycetota</taxon>
        <taxon>Actinomycetes</taxon>
        <taxon>Kitasatosporales</taxon>
        <taxon>Streptomycetaceae</taxon>
        <taxon>Streptomyces</taxon>
    </lineage>
</organism>
<dbReference type="SUPFAM" id="SSF52540">
    <property type="entry name" value="P-loop containing nucleoside triphosphate hydrolases"/>
    <property type="match status" value="1"/>
</dbReference>
<dbReference type="EMBL" id="PGGW01000053">
    <property type="protein sequence ID" value="PJE96868.1"/>
    <property type="molecule type" value="Genomic_DNA"/>
</dbReference>
<protein>
    <recommendedName>
        <fullName evidence="3">NB-ARC domain-containing protein</fullName>
    </recommendedName>
</protein>
<dbReference type="Pfam" id="PF00931">
    <property type="entry name" value="NB-ARC"/>
    <property type="match status" value="1"/>
</dbReference>
<name>A0A2M8LY19_9ACTN</name>
<keyword evidence="1" id="KW-0472">Membrane</keyword>
<feature type="chain" id="PRO_5014695755" description="NB-ARC domain-containing protein" evidence="2">
    <location>
        <begin position="33"/>
        <end position="172"/>
    </location>
</feature>
<feature type="signal peptide" evidence="2">
    <location>
        <begin position="1"/>
        <end position="32"/>
    </location>
</feature>
<sequence length="172" mass="18312">MRVRNGLRAAWIAALTVVVSTAGLLVALAANAATGQERWPGVLDVLRRHPWPATGLLAAVLVAGTVALWWFQDRPGAAPDGDPTPPPPFEVPGWVVDRAESARVVAAVCGGRRTVGITTALHGAGGFGKTTLARVVCADRRVRRHFRGRVYLVTLGREVRGRAAIAEVEESR</sequence>
<accession>A0A2M8LY19</accession>
<gene>
    <name evidence="4" type="ORF">CUT44_15690</name>
</gene>
<keyword evidence="5" id="KW-1185">Reference proteome</keyword>
<evidence type="ECO:0000313" key="5">
    <source>
        <dbReference type="Proteomes" id="UP000230407"/>
    </source>
</evidence>
<evidence type="ECO:0000313" key="4">
    <source>
        <dbReference type="EMBL" id="PJE96868.1"/>
    </source>
</evidence>
<dbReference type="AlphaFoldDB" id="A0A2M8LY19"/>
<dbReference type="Gene3D" id="3.40.50.300">
    <property type="entry name" value="P-loop containing nucleotide triphosphate hydrolases"/>
    <property type="match status" value="1"/>
</dbReference>
<evidence type="ECO:0000256" key="1">
    <source>
        <dbReference type="SAM" id="Phobius"/>
    </source>
</evidence>
<keyword evidence="1" id="KW-1133">Transmembrane helix</keyword>
<feature type="transmembrane region" description="Helical" evidence="1">
    <location>
        <begin position="51"/>
        <end position="71"/>
    </location>
</feature>
<evidence type="ECO:0000259" key="3">
    <source>
        <dbReference type="Pfam" id="PF00931"/>
    </source>
</evidence>
<dbReference type="Proteomes" id="UP000230407">
    <property type="component" value="Unassembled WGS sequence"/>
</dbReference>
<proteinExistence type="predicted"/>
<reference evidence="4 5" key="1">
    <citation type="submission" date="2017-11" db="EMBL/GenBank/DDBJ databases">
        <title>Streptomyces carmine sp. nov., a novel actinomycete isolated from Sophora alopecuroides in Xinjiang, China.</title>
        <authorList>
            <person name="Wang Y."/>
            <person name="Luo X."/>
            <person name="Wan C."/>
            <person name="Zhang L."/>
        </authorList>
    </citation>
    <scope>NUCLEOTIDE SEQUENCE [LARGE SCALE GENOMIC DNA]</scope>
    <source>
        <strain evidence="4 5">TRM SA0054</strain>
    </source>
</reference>
<evidence type="ECO:0000256" key="2">
    <source>
        <dbReference type="SAM" id="SignalP"/>
    </source>
</evidence>
<dbReference type="InterPro" id="IPR027417">
    <property type="entry name" value="P-loop_NTPase"/>
</dbReference>
<comment type="caution">
    <text evidence="4">The sequence shown here is derived from an EMBL/GenBank/DDBJ whole genome shotgun (WGS) entry which is preliminary data.</text>
</comment>
<keyword evidence="2" id="KW-0732">Signal</keyword>
<keyword evidence="1" id="KW-0812">Transmembrane</keyword>